<dbReference type="RefSeq" id="WP_011890618.1">
    <property type="nucleotide sequence ID" value="NZ_CP041698.1"/>
</dbReference>
<dbReference type="OMA" id="WQLSMEE"/>
<evidence type="ECO:0000313" key="2">
    <source>
        <dbReference type="EMBL" id="MWV53888.1"/>
    </source>
</evidence>
<dbReference type="InterPro" id="IPR012347">
    <property type="entry name" value="Ferritin-like"/>
</dbReference>
<proteinExistence type="predicted"/>
<gene>
    <name evidence="3" type="ORF">EKD02_03680</name>
    <name evidence="1" type="ORF">FP507_08105</name>
    <name evidence="2" type="ORF">GJ685_02275</name>
</gene>
<evidence type="ECO:0000313" key="3">
    <source>
        <dbReference type="EMBL" id="RTY38782.1"/>
    </source>
</evidence>
<dbReference type="InterPro" id="IPR009078">
    <property type="entry name" value="Ferritin-like_SF"/>
</dbReference>
<sequence length="155" mass="17862">MTASLDQLLDASIQLELNLAKLYTLFNDLFEEDEEFWWQLSMEERGHAALLQQEKKDPSVVFPENLLAKDLLALNESNGRITALVTQFRQNPPTRREAFDIALELELSAGESHYQEFLDSPSESATANIFKQLNQEDRDHAERIRSYMTESGIRN</sequence>
<evidence type="ECO:0000313" key="4">
    <source>
        <dbReference type="Proteomes" id="UP000279908"/>
    </source>
</evidence>
<reference evidence="1 5" key="2">
    <citation type="submission" date="2019-07" db="EMBL/GenBank/DDBJ databases">
        <title>Draft genome Sequence of Chlorobium phaeovibrioides sp. strain PhvTcv-s14, from the Phylum Chlorobi.</title>
        <authorList>
            <person name="Babenko V."/>
            <person name="Boldyreva D."/>
            <person name="Kanygina A."/>
            <person name="Selezneva O."/>
            <person name="Akopiyan T."/>
            <person name="Lunina O."/>
        </authorList>
    </citation>
    <scope>NUCLEOTIDE SEQUENCE [LARGE SCALE GENOMIC DNA]</scope>
    <source>
        <strain evidence="1 5">GrTcv12</strain>
    </source>
</reference>
<dbReference type="EMBL" id="WUBZ01000005">
    <property type="protein sequence ID" value="MWV53888.1"/>
    <property type="molecule type" value="Genomic_DNA"/>
</dbReference>
<reference evidence="3 4" key="1">
    <citation type="submission" date="2018-12" db="EMBL/GenBank/DDBJ databases">
        <authorList>
            <person name="Lunina O.N."/>
            <person name="Grouzdev D.S."/>
            <person name="Gorlenko V.M."/>
            <person name="Savvichev A.S."/>
        </authorList>
    </citation>
    <scope>NUCLEOTIDE SEQUENCE [LARGE SCALE GENOMIC DNA]</scope>
    <source>
        <strain evidence="3 4">BrKhr-17</strain>
    </source>
</reference>
<reference evidence="2 6" key="3">
    <citation type="submission" date="2019-11" db="EMBL/GenBank/DDBJ databases">
        <title>Green- and brown-colored morphotypes of Chlorobia in the stratified aquatic ecosystems of Kandalaksha Gulf (White Sea): A model for study of the accessory genome evolution.</title>
        <authorList>
            <person name="Grouzdev D.S."/>
        </authorList>
    </citation>
    <scope>NUCLEOTIDE SEQUENCE [LARGE SCALE GENOMIC DNA]</scope>
    <source>
        <strain evidence="2 6">ZM</strain>
    </source>
</reference>
<dbReference type="Proteomes" id="UP000279908">
    <property type="component" value="Unassembled WGS sequence"/>
</dbReference>
<dbReference type="SUPFAM" id="SSF47240">
    <property type="entry name" value="Ferritin-like"/>
    <property type="match status" value="1"/>
</dbReference>
<dbReference type="EMBL" id="RXYK01000004">
    <property type="protein sequence ID" value="RTY38782.1"/>
    <property type="molecule type" value="Genomic_DNA"/>
</dbReference>
<dbReference type="EMBL" id="VMRG01000001">
    <property type="protein sequence ID" value="KAA6233013.1"/>
    <property type="molecule type" value="Genomic_DNA"/>
</dbReference>
<evidence type="ECO:0000313" key="6">
    <source>
        <dbReference type="Proteomes" id="UP000489351"/>
    </source>
</evidence>
<accession>A0A432AW74</accession>
<name>A0A432AW74_CHLPH</name>
<dbReference type="AlphaFoldDB" id="A0A432AW74"/>
<evidence type="ECO:0000313" key="5">
    <source>
        <dbReference type="Proteomes" id="UP000327458"/>
    </source>
</evidence>
<evidence type="ECO:0000313" key="1">
    <source>
        <dbReference type="EMBL" id="KAA6233013.1"/>
    </source>
</evidence>
<organism evidence="3 4">
    <name type="scientific">Chlorobium phaeovibrioides</name>
    <dbReference type="NCBI Taxonomy" id="1094"/>
    <lineage>
        <taxon>Bacteria</taxon>
        <taxon>Pseudomonadati</taxon>
        <taxon>Chlorobiota</taxon>
        <taxon>Chlorobiia</taxon>
        <taxon>Chlorobiales</taxon>
        <taxon>Chlorobiaceae</taxon>
        <taxon>Chlorobium/Pelodictyon group</taxon>
        <taxon>Chlorobium</taxon>
    </lineage>
</organism>
<protein>
    <submittedName>
        <fullName evidence="3">Rubrerythrin family protein</fullName>
    </submittedName>
</protein>
<dbReference type="Proteomes" id="UP000489351">
    <property type="component" value="Unassembled WGS sequence"/>
</dbReference>
<dbReference type="Proteomes" id="UP000327458">
    <property type="component" value="Unassembled WGS sequence"/>
</dbReference>
<comment type="caution">
    <text evidence="3">The sequence shown here is derived from an EMBL/GenBank/DDBJ whole genome shotgun (WGS) entry which is preliminary data.</text>
</comment>
<keyword evidence="6" id="KW-1185">Reference proteome</keyword>
<dbReference type="Gene3D" id="1.20.1260.10">
    <property type="match status" value="1"/>
</dbReference>